<sequence>MGMTVAQQEAFKASSGSLDVSILYNSPMERFFRSLKNEWVPGDGLHKLQRYSLRNNGLYRRILQCDQTT</sequence>
<protein>
    <submittedName>
        <fullName evidence="1">Uncharacterized protein</fullName>
    </submittedName>
</protein>
<dbReference type="EMBL" id="JXNU01000003">
    <property type="protein sequence ID" value="KKF36275.1"/>
    <property type="molecule type" value="Genomic_DNA"/>
</dbReference>
<organism evidence="1 2">
    <name type="scientific">Erwinia tracheiphila</name>
    <dbReference type="NCBI Taxonomy" id="65700"/>
    <lineage>
        <taxon>Bacteria</taxon>
        <taxon>Pseudomonadati</taxon>
        <taxon>Pseudomonadota</taxon>
        <taxon>Gammaproteobacteria</taxon>
        <taxon>Enterobacterales</taxon>
        <taxon>Erwiniaceae</taxon>
        <taxon>Erwinia</taxon>
    </lineage>
</organism>
<evidence type="ECO:0000313" key="2">
    <source>
        <dbReference type="Proteomes" id="UP000033924"/>
    </source>
</evidence>
<proteinExistence type="predicted"/>
<accession>A0A0M2KA48</accession>
<dbReference type="PATRIC" id="fig|65700.7.peg.3484"/>
<evidence type="ECO:0000313" key="1">
    <source>
        <dbReference type="EMBL" id="KKF36275.1"/>
    </source>
</evidence>
<gene>
    <name evidence="1" type="ORF">SY86_13850</name>
</gene>
<keyword evidence="2" id="KW-1185">Reference proteome</keyword>
<dbReference type="AlphaFoldDB" id="A0A0M2KA48"/>
<name>A0A0M2KA48_9GAMM</name>
<dbReference type="Proteomes" id="UP000033924">
    <property type="component" value="Unassembled WGS sequence"/>
</dbReference>
<comment type="caution">
    <text evidence="1">The sequence shown here is derived from an EMBL/GenBank/DDBJ whole genome shotgun (WGS) entry which is preliminary data.</text>
</comment>
<reference evidence="1 2" key="1">
    <citation type="submission" date="2015-01" db="EMBL/GenBank/DDBJ databases">
        <title>Erwinia tracheiphila.</title>
        <authorList>
            <person name="Shapiro L.R."/>
        </authorList>
    </citation>
    <scope>NUCLEOTIDE SEQUENCE [LARGE SCALE GENOMIC DNA]</scope>
    <source>
        <strain evidence="1 2">BuffGH</strain>
    </source>
</reference>